<feature type="chain" id="PRO_5001775307" evidence="1">
    <location>
        <begin position="20"/>
        <end position="231"/>
    </location>
</feature>
<dbReference type="HOGENOM" id="CLU_044083_4_1_1"/>
<dbReference type="EMBL" id="JOWA01000094">
    <property type="protein sequence ID" value="KEZ43272.1"/>
    <property type="molecule type" value="Genomic_DNA"/>
</dbReference>
<dbReference type="KEGG" id="sapo:SAPIO_CDS4708"/>
<dbReference type="InterPro" id="IPR036514">
    <property type="entry name" value="SGNH_hydro_sf"/>
</dbReference>
<proteinExistence type="predicted"/>
<reference evidence="3 4" key="1">
    <citation type="journal article" date="2014" name="Genome Announc.">
        <title>Draft genome sequence of the pathogenic fungus Scedosporium apiospermum.</title>
        <authorList>
            <person name="Vandeputte P."/>
            <person name="Ghamrawi S."/>
            <person name="Rechenmann M."/>
            <person name="Iltis A."/>
            <person name="Giraud S."/>
            <person name="Fleury M."/>
            <person name="Thornton C."/>
            <person name="Delhaes L."/>
            <person name="Meyer W."/>
            <person name="Papon N."/>
            <person name="Bouchara J.P."/>
        </authorList>
    </citation>
    <scope>NUCLEOTIDE SEQUENCE [LARGE SCALE GENOMIC DNA]</scope>
    <source>
        <strain evidence="3 4">IHEM 14462</strain>
    </source>
</reference>
<organism evidence="3 4">
    <name type="scientific">Pseudallescheria apiosperma</name>
    <name type="common">Scedosporium apiospermum</name>
    <dbReference type="NCBI Taxonomy" id="563466"/>
    <lineage>
        <taxon>Eukaryota</taxon>
        <taxon>Fungi</taxon>
        <taxon>Dikarya</taxon>
        <taxon>Ascomycota</taxon>
        <taxon>Pezizomycotina</taxon>
        <taxon>Sordariomycetes</taxon>
        <taxon>Hypocreomycetidae</taxon>
        <taxon>Microascales</taxon>
        <taxon>Microascaceae</taxon>
        <taxon>Scedosporium</taxon>
    </lineage>
</organism>
<gene>
    <name evidence="3" type="ORF">SAPIO_CDS4708</name>
</gene>
<dbReference type="InterPro" id="IPR051532">
    <property type="entry name" value="Ester_Hydrolysis_Enzymes"/>
</dbReference>
<dbReference type="OMA" id="ITEIVCW"/>
<dbReference type="GeneID" id="27723780"/>
<evidence type="ECO:0000259" key="2">
    <source>
        <dbReference type="Pfam" id="PF13472"/>
    </source>
</evidence>
<name>A0A084G7G0_PSEDA</name>
<evidence type="ECO:0000313" key="3">
    <source>
        <dbReference type="EMBL" id="KEZ43272.1"/>
    </source>
</evidence>
<dbReference type="Gene3D" id="3.40.50.1110">
    <property type="entry name" value="SGNH hydrolase"/>
    <property type="match status" value="1"/>
</dbReference>
<dbReference type="RefSeq" id="XP_016643071.1">
    <property type="nucleotide sequence ID" value="XM_016787192.1"/>
</dbReference>
<keyword evidence="4" id="KW-1185">Reference proteome</keyword>
<feature type="signal peptide" evidence="1">
    <location>
        <begin position="1"/>
        <end position="19"/>
    </location>
</feature>
<dbReference type="VEuPathDB" id="FungiDB:SAPIO_CDS4708"/>
<evidence type="ECO:0000256" key="1">
    <source>
        <dbReference type="SAM" id="SignalP"/>
    </source>
</evidence>
<dbReference type="SUPFAM" id="SSF52266">
    <property type="entry name" value="SGNH hydrolase"/>
    <property type="match status" value="1"/>
</dbReference>
<dbReference type="PANTHER" id="PTHR30383:SF2">
    <property type="entry name" value="CELLULOSE-BINDING PROTEIN"/>
    <property type="match status" value="1"/>
</dbReference>
<dbReference type="Pfam" id="PF13472">
    <property type="entry name" value="Lipase_GDSL_2"/>
    <property type="match status" value="1"/>
</dbReference>
<dbReference type="InterPro" id="IPR013830">
    <property type="entry name" value="SGNH_hydro"/>
</dbReference>
<evidence type="ECO:0000313" key="4">
    <source>
        <dbReference type="Proteomes" id="UP000028545"/>
    </source>
</evidence>
<keyword evidence="1" id="KW-0732">Signal</keyword>
<feature type="domain" description="SGNH hydrolase-type esterase" evidence="2">
    <location>
        <begin position="28"/>
        <end position="203"/>
    </location>
</feature>
<comment type="caution">
    <text evidence="3">The sequence shown here is derived from an EMBL/GenBank/DDBJ whole genome shotgun (WGS) entry which is preliminary data.</text>
</comment>
<dbReference type="AlphaFoldDB" id="A0A084G7G0"/>
<sequence>MLGVFGIAVLTTLLRGALAQQPLRCMPFGDSITDYGCWRPWLAEKLKEDGYTLDFVGSRQAQATCDDLDYDRDHEGHPGFQAVDIVKDKQLVGWLKDNPADIITMHLGTVDIVRSGTKADVILEAYSALVDQMRDSNPEIRIIVAQMIPYPANDGLVQELNAAIPEWAASKNSTESPIWVVDQYTGFSGTTDLYDGLHPSESGDVKISGKFHPVIIQAIESIRGSGLEAEE</sequence>
<dbReference type="CDD" id="cd01833">
    <property type="entry name" value="XynB_like"/>
    <property type="match status" value="1"/>
</dbReference>
<protein>
    <submittedName>
        <fullName evidence="3">Putative cellulose-binding family ii protein</fullName>
    </submittedName>
</protein>
<dbReference type="Proteomes" id="UP000028545">
    <property type="component" value="Unassembled WGS sequence"/>
</dbReference>
<dbReference type="GO" id="GO:0004622">
    <property type="term" value="F:phosphatidylcholine lysophospholipase activity"/>
    <property type="evidence" value="ECO:0007669"/>
    <property type="project" value="TreeGrafter"/>
</dbReference>
<accession>A0A084G7G0</accession>
<dbReference type="PANTHER" id="PTHR30383">
    <property type="entry name" value="THIOESTERASE 1/PROTEASE 1/LYSOPHOSPHOLIPASE L1"/>
    <property type="match status" value="1"/>
</dbReference>
<dbReference type="OrthoDB" id="2119228at2759"/>